<dbReference type="Proteomes" id="UP000283077">
    <property type="component" value="Unassembled WGS sequence"/>
</dbReference>
<dbReference type="EC" id="2.2.1.2" evidence="5 11"/>
<comment type="similarity">
    <text evidence="4 12">Belongs to the transaldolase family. Type 1 subfamily.</text>
</comment>
<keyword evidence="6" id="KW-0963">Cytoplasm</keyword>
<dbReference type="OrthoDB" id="9809101at2"/>
<evidence type="ECO:0000256" key="4">
    <source>
        <dbReference type="ARBA" id="ARBA00008012"/>
    </source>
</evidence>
<evidence type="ECO:0000256" key="9">
    <source>
        <dbReference type="ARBA" id="ARBA00023270"/>
    </source>
</evidence>
<dbReference type="PROSITE" id="PS00958">
    <property type="entry name" value="TRANSALDOLASE_2"/>
    <property type="match status" value="1"/>
</dbReference>
<dbReference type="NCBIfam" id="NF009001">
    <property type="entry name" value="PRK12346.1"/>
    <property type="match status" value="1"/>
</dbReference>
<comment type="catalytic activity">
    <reaction evidence="10 12">
        <text>D-sedoheptulose 7-phosphate + D-glyceraldehyde 3-phosphate = D-erythrose 4-phosphate + beta-D-fructose 6-phosphate</text>
        <dbReference type="Rhea" id="RHEA:17053"/>
        <dbReference type="ChEBI" id="CHEBI:16897"/>
        <dbReference type="ChEBI" id="CHEBI:57483"/>
        <dbReference type="ChEBI" id="CHEBI:57634"/>
        <dbReference type="ChEBI" id="CHEBI:59776"/>
        <dbReference type="EC" id="2.2.1.2"/>
    </reaction>
</comment>
<dbReference type="RefSeq" id="WP_127700911.1">
    <property type="nucleotide sequence ID" value="NZ_SACS01000030.1"/>
</dbReference>
<evidence type="ECO:0000256" key="2">
    <source>
        <dbReference type="ARBA" id="ARBA00004496"/>
    </source>
</evidence>
<evidence type="ECO:0000313" key="14">
    <source>
        <dbReference type="Proteomes" id="UP000283077"/>
    </source>
</evidence>
<evidence type="ECO:0000256" key="1">
    <source>
        <dbReference type="ARBA" id="ARBA00003518"/>
    </source>
</evidence>
<name>A0A437QC02_9GAMM</name>
<dbReference type="FunFam" id="3.20.20.70:FF:000002">
    <property type="entry name" value="Transaldolase"/>
    <property type="match status" value="1"/>
</dbReference>
<evidence type="ECO:0000256" key="11">
    <source>
        <dbReference type="NCBIfam" id="TIGR00874"/>
    </source>
</evidence>
<dbReference type="EMBL" id="SACS01000030">
    <property type="protein sequence ID" value="RVU32051.1"/>
    <property type="molecule type" value="Genomic_DNA"/>
</dbReference>
<dbReference type="AlphaFoldDB" id="A0A437QC02"/>
<reference evidence="13 14" key="1">
    <citation type="submission" date="2019-01" db="EMBL/GenBank/DDBJ databases">
        <authorList>
            <person name="Chen W.-M."/>
        </authorList>
    </citation>
    <scope>NUCLEOTIDE SEQUENCE [LARGE SCALE GENOMIC DNA]</scope>
    <source>
        <strain evidence="13 14">KYPC3</strain>
    </source>
</reference>
<dbReference type="GO" id="GO:0005829">
    <property type="term" value="C:cytosol"/>
    <property type="evidence" value="ECO:0007669"/>
    <property type="project" value="TreeGrafter"/>
</dbReference>
<keyword evidence="14" id="KW-1185">Reference proteome</keyword>
<keyword evidence="9" id="KW-0704">Schiff base</keyword>
<dbReference type="GO" id="GO:0004801">
    <property type="term" value="F:transaldolase activity"/>
    <property type="evidence" value="ECO:0007669"/>
    <property type="project" value="UniProtKB-UniRule"/>
</dbReference>
<sequence length="318" mass="35367">MTDQLSQLKQLTTVVADTGDFASIAQYQPEDATTNPSLILKTIEQSQYQHLATEALQFAASTLANGTQAQRIALAADKLAVLIGHQLMQQVPGYVSTEVDARLSFNSMATIEKAHQLLDLYQQQGADTSRVLIKVAATWEGIQAARVLEQQGIRCNLTLIFSFAQARASAEASAFLISPFVGRILDWYKKQQPDADFSGAQDPGVQFVRKVYQYFKQHRYPTIVMGASFRNTEEIRQLAGCDRLTISPNLLAELADSHQPVIRQLHADVPFIEVPGALTEAEFRWQMLEDPMATDKLLEGIRQFAADQQKLEELLKAV</sequence>
<proteinExistence type="inferred from homology"/>
<accession>A0A437QC02</accession>
<dbReference type="InterPro" id="IPR013785">
    <property type="entry name" value="Aldolase_TIM"/>
</dbReference>
<keyword evidence="7 12" id="KW-0808">Transferase</keyword>
<dbReference type="PANTHER" id="PTHR10683">
    <property type="entry name" value="TRANSALDOLASE"/>
    <property type="match status" value="1"/>
</dbReference>
<gene>
    <name evidence="13" type="primary">tal</name>
    <name evidence="13" type="ORF">EOE67_18920</name>
</gene>
<evidence type="ECO:0000256" key="6">
    <source>
        <dbReference type="ARBA" id="ARBA00022490"/>
    </source>
</evidence>
<dbReference type="Gene3D" id="3.20.20.70">
    <property type="entry name" value="Aldolase class I"/>
    <property type="match status" value="1"/>
</dbReference>
<organism evidence="13 14">
    <name type="scientific">Rheinheimera riviphila</name>
    <dbReference type="NCBI Taxonomy" id="1834037"/>
    <lineage>
        <taxon>Bacteria</taxon>
        <taxon>Pseudomonadati</taxon>
        <taxon>Pseudomonadota</taxon>
        <taxon>Gammaproteobacteria</taxon>
        <taxon>Chromatiales</taxon>
        <taxon>Chromatiaceae</taxon>
        <taxon>Rheinheimera</taxon>
    </lineage>
</organism>
<dbReference type="PROSITE" id="PS01054">
    <property type="entry name" value="TRANSALDOLASE_1"/>
    <property type="match status" value="1"/>
</dbReference>
<evidence type="ECO:0000256" key="10">
    <source>
        <dbReference type="ARBA" id="ARBA00048810"/>
    </source>
</evidence>
<dbReference type="InterPro" id="IPR004730">
    <property type="entry name" value="Transaldolase_1"/>
</dbReference>
<dbReference type="InterPro" id="IPR001585">
    <property type="entry name" value="TAL/FSA"/>
</dbReference>
<comment type="pathway">
    <text evidence="3 12">Carbohydrate degradation; pentose phosphate pathway; D-glyceraldehyde 3-phosphate and beta-D-fructose 6-phosphate from D-ribose 5-phosphate and D-xylulose 5-phosphate (non-oxidative stage): step 2/3.</text>
</comment>
<dbReference type="CDD" id="cd00957">
    <property type="entry name" value="Transaldolase_TalAB"/>
    <property type="match status" value="1"/>
</dbReference>
<evidence type="ECO:0000256" key="7">
    <source>
        <dbReference type="ARBA" id="ARBA00022679"/>
    </source>
</evidence>
<dbReference type="SUPFAM" id="SSF51569">
    <property type="entry name" value="Aldolase"/>
    <property type="match status" value="1"/>
</dbReference>
<dbReference type="GO" id="GO:0005975">
    <property type="term" value="P:carbohydrate metabolic process"/>
    <property type="evidence" value="ECO:0007669"/>
    <property type="project" value="InterPro"/>
</dbReference>
<dbReference type="PANTHER" id="PTHR10683:SF18">
    <property type="entry name" value="TRANSALDOLASE"/>
    <property type="match status" value="1"/>
</dbReference>
<dbReference type="UniPathway" id="UPA00115">
    <property type="reaction ID" value="UER00414"/>
</dbReference>
<comment type="caution">
    <text evidence="13">The sequence shown here is derived from an EMBL/GenBank/DDBJ whole genome shotgun (WGS) entry which is preliminary data.</text>
</comment>
<evidence type="ECO:0000256" key="8">
    <source>
        <dbReference type="ARBA" id="ARBA00023126"/>
    </source>
</evidence>
<dbReference type="GO" id="GO:0006098">
    <property type="term" value="P:pentose-phosphate shunt"/>
    <property type="evidence" value="ECO:0007669"/>
    <property type="project" value="UniProtKB-UniRule"/>
</dbReference>
<evidence type="ECO:0000256" key="5">
    <source>
        <dbReference type="ARBA" id="ARBA00013151"/>
    </source>
</evidence>
<dbReference type="NCBIfam" id="TIGR00874">
    <property type="entry name" value="talAB"/>
    <property type="match status" value="1"/>
</dbReference>
<dbReference type="Pfam" id="PF00923">
    <property type="entry name" value="TAL_FSA"/>
    <property type="match status" value="1"/>
</dbReference>
<evidence type="ECO:0000256" key="12">
    <source>
        <dbReference type="RuleBase" id="RU004155"/>
    </source>
</evidence>
<comment type="function">
    <text evidence="1 12">Transaldolase is important for the balance of metabolites in the pentose-phosphate pathway.</text>
</comment>
<evidence type="ECO:0000313" key="13">
    <source>
        <dbReference type="EMBL" id="RVU32051.1"/>
    </source>
</evidence>
<protein>
    <recommendedName>
        <fullName evidence="5 11">Transaldolase</fullName>
        <ecNumber evidence="5 11">2.2.1.2</ecNumber>
    </recommendedName>
</protein>
<dbReference type="InterPro" id="IPR018225">
    <property type="entry name" value="Transaldolase_AS"/>
</dbReference>
<evidence type="ECO:0000256" key="3">
    <source>
        <dbReference type="ARBA" id="ARBA00004857"/>
    </source>
</evidence>
<comment type="subcellular location">
    <subcellularLocation>
        <location evidence="2">Cytoplasm</location>
    </subcellularLocation>
</comment>
<keyword evidence="8 12" id="KW-0570">Pentose shunt</keyword>